<dbReference type="AlphaFoldDB" id="A0A413RVZ3"/>
<dbReference type="Gene3D" id="3.30.450.20">
    <property type="entry name" value="PAS domain"/>
    <property type="match status" value="1"/>
</dbReference>
<dbReference type="InterPro" id="IPR050640">
    <property type="entry name" value="Bact_2-comp_sensor_kinase"/>
</dbReference>
<evidence type="ECO:0000256" key="6">
    <source>
        <dbReference type="ARBA" id="ARBA00022679"/>
    </source>
</evidence>
<keyword evidence="4" id="KW-1003">Cell membrane</keyword>
<proteinExistence type="predicted"/>
<feature type="transmembrane region" description="Helical" evidence="12">
    <location>
        <begin position="311"/>
        <end position="339"/>
    </location>
</feature>
<evidence type="ECO:0000256" key="11">
    <source>
        <dbReference type="ARBA" id="ARBA00023136"/>
    </source>
</evidence>
<dbReference type="InterPro" id="IPR010559">
    <property type="entry name" value="Sig_transdc_His_kin_internal"/>
</dbReference>
<reference evidence="15 16" key="1">
    <citation type="submission" date="2018-08" db="EMBL/GenBank/DDBJ databases">
        <title>A genome reference for cultivated species of the human gut microbiota.</title>
        <authorList>
            <person name="Zou Y."/>
            <person name="Xue W."/>
            <person name="Luo G."/>
        </authorList>
    </citation>
    <scope>NUCLEOTIDE SEQUENCE [LARGE SCALE GENOMIC DNA]</scope>
    <source>
        <strain evidence="15 16">AM43-2</strain>
    </source>
</reference>
<evidence type="ECO:0000259" key="14">
    <source>
        <dbReference type="PROSITE" id="PS50885"/>
    </source>
</evidence>
<evidence type="ECO:0000256" key="4">
    <source>
        <dbReference type="ARBA" id="ARBA00022475"/>
    </source>
</evidence>
<dbReference type="GO" id="GO:0005886">
    <property type="term" value="C:plasma membrane"/>
    <property type="evidence" value="ECO:0007669"/>
    <property type="project" value="UniProtKB-SubCell"/>
</dbReference>
<dbReference type="Proteomes" id="UP000284598">
    <property type="component" value="Unassembled WGS sequence"/>
</dbReference>
<evidence type="ECO:0000256" key="9">
    <source>
        <dbReference type="ARBA" id="ARBA00022989"/>
    </source>
</evidence>
<evidence type="ECO:0000259" key="13">
    <source>
        <dbReference type="PROSITE" id="PS50109"/>
    </source>
</evidence>
<evidence type="ECO:0000256" key="3">
    <source>
        <dbReference type="ARBA" id="ARBA00012438"/>
    </source>
</evidence>
<dbReference type="Pfam" id="PF06580">
    <property type="entry name" value="His_kinase"/>
    <property type="match status" value="1"/>
</dbReference>
<dbReference type="InterPro" id="IPR036890">
    <property type="entry name" value="HATPase_C_sf"/>
</dbReference>
<keyword evidence="5" id="KW-0597">Phosphoprotein</keyword>
<dbReference type="Pfam" id="PF02743">
    <property type="entry name" value="dCache_1"/>
    <property type="match status" value="1"/>
</dbReference>
<dbReference type="SMART" id="SM00387">
    <property type="entry name" value="HATPase_c"/>
    <property type="match status" value="1"/>
</dbReference>
<feature type="transmembrane region" description="Helical" evidence="12">
    <location>
        <begin position="35"/>
        <end position="56"/>
    </location>
</feature>
<evidence type="ECO:0000313" key="16">
    <source>
        <dbReference type="Proteomes" id="UP000284598"/>
    </source>
</evidence>
<dbReference type="InterPro" id="IPR003660">
    <property type="entry name" value="HAMP_dom"/>
</dbReference>
<name>A0A413RVZ3_9FIRM</name>
<keyword evidence="10" id="KW-0902">Two-component regulatory system</keyword>
<keyword evidence="7 12" id="KW-0812">Transmembrane</keyword>
<sequence length="602" mass="69252">MSIEGYGFTKKLWSRKKLKKIIKYWKKSKIRTQIIFTYILILLLSFVMTFSMIWAVNNKYTKEEIGKAGVQTVSALHGNLALVFENVTQLSTYLYFDDIVQDSLRQINSANIDLNYQKNITKSLFNMILSGDYVSGVYIFDQYNNCYSSYKRTPRKVNKYIQGADWYKKMQSAGGNGFFYKGSDGTIEYYENNNYLCYVRQILDKKDYKPLATLLITFDNTVLQGYFNQVSEDSKNQFYIINSKGNYVIKPQEEKRDFKKYTKVAENINEGYKEVKNNGEECIVACQDMGIQDWKLVGVFSMDDITSLAPYYSTIIAIIMGINIIFVFLCSTLLTYLIFKPLRKIENHMQIVENGEFITMPVDDYDNEITNLRKVFNHMILSVKALMKRVKDEERIIAKGKLDIIYAQINPHFLYNTLDAISALALMEENEKCFQMIQALGNFYKNSLNSGLDYISVEDEIGCIESYITILNTRYENQIAISYDIEDVVKHEKVLKLLLQPLVENAVHHGLNGEGGNIEIKVFEQEDEIIFIVSDDGVGMSDEKIEDILAGRTVTGKSGFGLYSLIQRIRLTYGIENPVIIQSEVGVGTEIIVTIKKIKMEK</sequence>
<dbReference type="EMBL" id="QSFO01000014">
    <property type="protein sequence ID" value="RHA52559.1"/>
    <property type="molecule type" value="Genomic_DNA"/>
</dbReference>
<dbReference type="Pfam" id="PF02518">
    <property type="entry name" value="HATPase_c"/>
    <property type="match status" value="1"/>
</dbReference>
<evidence type="ECO:0000313" key="15">
    <source>
        <dbReference type="EMBL" id="RHA52559.1"/>
    </source>
</evidence>
<dbReference type="EC" id="2.7.13.3" evidence="3"/>
<dbReference type="PROSITE" id="PS50885">
    <property type="entry name" value="HAMP"/>
    <property type="match status" value="1"/>
</dbReference>
<dbReference type="PANTHER" id="PTHR34220">
    <property type="entry name" value="SENSOR HISTIDINE KINASE YPDA"/>
    <property type="match status" value="1"/>
</dbReference>
<dbReference type="InterPro" id="IPR033479">
    <property type="entry name" value="dCache_1"/>
</dbReference>
<dbReference type="PANTHER" id="PTHR34220:SF7">
    <property type="entry name" value="SENSOR HISTIDINE KINASE YPDA"/>
    <property type="match status" value="1"/>
</dbReference>
<dbReference type="Gene3D" id="6.10.340.10">
    <property type="match status" value="1"/>
</dbReference>
<evidence type="ECO:0000256" key="7">
    <source>
        <dbReference type="ARBA" id="ARBA00022692"/>
    </source>
</evidence>
<evidence type="ECO:0000256" key="8">
    <source>
        <dbReference type="ARBA" id="ARBA00022777"/>
    </source>
</evidence>
<evidence type="ECO:0000256" key="12">
    <source>
        <dbReference type="SAM" id="Phobius"/>
    </source>
</evidence>
<gene>
    <name evidence="15" type="ORF">DW929_10830</name>
</gene>
<feature type="domain" description="Histidine kinase" evidence="13">
    <location>
        <begin position="495"/>
        <end position="599"/>
    </location>
</feature>
<feature type="domain" description="HAMP" evidence="14">
    <location>
        <begin position="336"/>
        <end position="388"/>
    </location>
</feature>
<comment type="subcellular location">
    <subcellularLocation>
        <location evidence="2">Cell membrane</location>
        <topology evidence="2">Multi-pass membrane protein</topology>
    </subcellularLocation>
</comment>
<evidence type="ECO:0000256" key="2">
    <source>
        <dbReference type="ARBA" id="ARBA00004651"/>
    </source>
</evidence>
<keyword evidence="6" id="KW-0808">Transferase</keyword>
<evidence type="ECO:0000256" key="10">
    <source>
        <dbReference type="ARBA" id="ARBA00023012"/>
    </source>
</evidence>
<dbReference type="InterPro" id="IPR005467">
    <property type="entry name" value="His_kinase_dom"/>
</dbReference>
<evidence type="ECO:0000256" key="1">
    <source>
        <dbReference type="ARBA" id="ARBA00000085"/>
    </source>
</evidence>
<keyword evidence="8 15" id="KW-0418">Kinase</keyword>
<dbReference type="InterPro" id="IPR003594">
    <property type="entry name" value="HATPase_dom"/>
</dbReference>
<comment type="caution">
    <text evidence="15">The sequence shown here is derived from an EMBL/GenBank/DDBJ whole genome shotgun (WGS) entry which is preliminary data.</text>
</comment>
<organism evidence="15 16">
    <name type="scientific">Eubacterium ventriosum</name>
    <dbReference type="NCBI Taxonomy" id="39496"/>
    <lineage>
        <taxon>Bacteria</taxon>
        <taxon>Bacillati</taxon>
        <taxon>Bacillota</taxon>
        <taxon>Clostridia</taxon>
        <taxon>Eubacteriales</taxon>
        <taxon>Eubacteriaceae</taxon>
        <taxon>Eubacterium</taxon>
    </lineage>
</organism>
<dbReference type="PROSITE" id="PS50109">
    <property type="entry name" value="HIS_KIN"/>
    <property type="match status" value="1"/>
</dbReference>
<dbReference type="Gene3D" id="3.30.565.10">
    <property type="entry name" value="Histidine kinase-like ATPase, C-terminal domain"/>
    <property type="match status" value="1"/>
</dbReference>
<keyword evidence="9 12" id="KW-1133">Transmembrane helix</keyword>
<dbReference type="GO" id="GO:0000155">
    <property type="term" value="F:phosphorelay sensor kinase activity"/>
    <property type="evidence" value="ECO:0007669"/>
    <property type="project" value="InterPro"/>
</dbReference>
<comment type="catalytic activity">
    <reaction evidence="1">
        <text>ATP + protein L-histidine = ADP + protein N-phospho-L-histidine.</text>
        <dbReference type="EC" id="2.7.13.3"/>
    </reaction>
</comment>
<evidence type="ECO:0000256" key="5">
    <source>
        <dbReference type="ARBA" id="ARBA00022553"/>
    </source>
</evidence>
<protein>
    <recommendedName>
        <fullName evidence="3">histidine kinase</fullName>
        <ecNumber evidence="3">2.7.13.3</ecNumber>
    </recommendedName>
</protein>
<keyword evidence="11 12" id="KW-0472">Membrane</keyword>
<dbReference type="SUPFAM" id="SSF55874">
    <property type="entry name" value="ATPase domain of HSP90 chaperone/DNA topoisomerase II/histidine kinase"/>
    <property type="match status" value="1"/>
</dbReference>
<accession>A0A413RVZ3</accession>